<evidence type="ECO:0000313" key="3">
    <source>
        <dbReference type="Proteomes" id="UP000013827"/>
    </source>
</evidence>
<dbReference type="Proteomes" id="UP000013827">
    <property type="component" value="Unassembled WGS sequence"/>
</dbReference>
<proteinExistence type="predicted"/>
<evidence type="ECO:0000259" key="1">
    <source>
        <dbReference type="Pfam" id="PF01425"/>
    </source>
</evidence>
<dbReference type="Pfam" id="PF01425">
    <property type="entry name" value="Amidase"/>
    <property type="match status" value="1"/>
</dbReference>
<dbReference type="GO" id="GO:0012505">
    <property type="term" value="C:endomembrane system"/>
    <property type="evidence" value="ECO:0007669"/>
    <property type="project" value="TreeGrafter"/>
</dbReference>
<protein>
    <recommendedName>
        <fullName evidence="1">Amidase domain-containing protein</fullName>
    </recommendedName>
</protein>
<dbReference type="InterPro" id="IPR052739">
    <property type="entry name" value="FAAH2"/>
</dbReference>
<dbReference type="HOGENOM" id="CLU_575476_0_0_1"/>
<dbReference type="GeneID" id="17277155"/>
<dbReference type="EnsemblProtists" id="EOD31881">
    <property type="protein sequence ID" value="EOD31881"/>
    <property type="gene ID" value="EMIHUDRAFT_456188"/>
</dbReference>
<dbReference type="PANTHER" id="PTHR43372:SF4">
    <property type="entry name" value="FATTY-ACID AMIDE HYDROLASE 2"/>
    <property type="match status" value="1"/>
</dbReference>
<evidence type="ECO:0000313" key="2">
    <source>
        <dbReference type="EnsemblProtists" id="EOD31881"/>
    </source>
</evidence>
<dbReference type="PANTHER" id="PTHR43372">
    <property type="entry name" value="FATTY-ACID AMIDE HYDROLASE"/>
    <property type="match status" value="1"/>
</dbReference>
<name>A0A0D3K7Z6_EMIH1</name>
<organism evidence="2 3">
    <name type="scientific">Emiliania huxleyi (strain CCMP1516)</name>
    <dbReference type="NCBI Taxonomy" id="280463"/>
    <lineage>
        <taxon>Eukaryota</taxon>
        <taxon>Haptista</taxon>
        <taxon>Haptophyta</taxon>
        <taxon>Prymnesiophyceae</taxon>
        <taxon>Isochrysidales</taxon>
        <taxon>Noelaerhabdaceae</taxon>
        <taxon>Emiliania</taxon>
    </lineage>
</organism>
<feature type="domain" description="Amidase" evidence="1">
    <location>
        <begin position="69"/>
        <end position="243"/>
    </location>
</feature>
<sequence length="475" mass="48383">MPSAPSTIAAAAVAASAAAAAAAIVLAHHIRRRRRACEAEVALDALWRSPAAAVVQQLECGQVTPAKLIDVAVRRIAATNAATNAVVTLCEERARARAASFAQSGGAPGPLFGLPVLVKDNQAVAGVRCTAGAPMHATRIAATTHPLVEALEAAGGVVLGVTNMPEHAAGSHTFNPVFGATHNPHDLGRTAGGSTGGSAAALASGAAWLATGSDLGGSLRNPAAFCSVVGLRPSPGRCPQSDAAPTAWRGRFVPPAAGWEPLACPPLPQPPRRGYLHHGLEAAADVFRTLRASRQQALPARERARQRMHAAALAFLREHDLLVCPCTLMPPFRGELRKRNTLGTSLLGLPVGVQLVGQPGGEAALLAAGALLERAIRREDAAAGVAGVAVQPAQGAGEGETEGAAPCAALGAGGLGPVLPVPVEPRRLTGGERASEWSGPCSAEEAAAHLRLGAQQRASEVERAGRGLQVRAVYR</sequence>
<dbReference type="InterPro" id="IPR036928">
    <property type="entry name" value="AS_sf"/>
</dbReference>
<dbReference type="SUPFAM" id="SSF75304">
    <property type="entry name" value="Amidase signature (AS) enzymes"/>
    <property type="match status" value="1"/>
</dbReference>
<dbReference type="InterPro" id="IPR023631">
    <property type="entry name" value="Amidase_dom"/>
</dbReference>
<dbReference type="KEGG" id="ehx:EMIHUDRAFT_456188"/>
<dbReference type="STRING" id="2903.R1F920"/>
<dbReference type="AlphaFoldDB" id="A0A0D3K7Z6"/>
<keyword evidence="3" id="KW-1185">Reference proteome</keyword>
<dbReference type="PaxDb" id="2903-EOD31881"/>
<accession>A0A0D3K7Z6</accession>
<dbReference type="Gene3D" id="3.90.1300.10">
    <property type="entry name" value="Amidase signature (AS) domain"/>
    <property type="match status" value="2"/>
</dbReference>
<dbReference type="eggNOG" id="KOG1212">
    <property type="taxonomic scope" value="Eukaryota"/>
</dbReference>
<reference evidence="3" key="1">
    <citation type="journal article" date="2013" name="Nature">
        <title>Pan genome of the phytoplankton Emiliania underpins its global distribution.</title>
        <authorList>
            <person name="Read B.A."/>
            <person name="Kegel J."/>
            <person name="Klute M.J."/>
            <person name="Kuo A."/>
            <person name="Lefebvre S.C."/>
            <person name="Maumus F."/>
            <person name="Mayer C."/>
            <person name="Miller J."/>
            <person name="Monier A."/>
            <person name="Salamov A."/>
            <person name="Young J."/>
            <person name="Aguilar M."/>
            <person name="Claverie J.M."/>
            <person name="Frickenhaus S."/>
            <person name="Gonzalez K."/>
            <person name="Herman E.K."/>
            <person name="Lin Y.C."/>
            <person name="Napier J."/>
            <person name="Ogata H."/>
            <person name="Sarno A.F."/>
            <person name="Shmutz J."/>
            <person name="Schroeder D."/>
            <person name="de Vargas C."/>
            <person name="Verret F."/>
            <person name="von Dassow P."/>
            <person name="Valentin K."/>
            <person name="Van de Peer Y."/>
            <person name="Wheeler G."/>
            <person name="Dacks J.B."/>
            <person name="Delwiche C.F."/>
            <person name="Dyhrman S.T."/>
            <person name="Glockner G."/>
            <person name="John U."/>
            <person name="Richards T."/>
            <person name="Worden A.Z."/>
            <person name="Zhang X."/>
            <person name="Grigoriev I.V."/>
            <person name="Allen A.E."/>
            <person name="Bidle K."/>
            <person name="Borodovsky M."/>
            <person name="Bowler C."/>
            <person name="Brownlee C."/>
            <person name="Cock J.M."/>
            <person name="Elias M."/>
            <person name="Gladyshev V.N."/>
            <person name="Groth M."/>
            <person name="Guda C."/>
            <person name="Hadaegh A."/>
            <person name="Iglesias-Rodriguez M.D."/>
            <person name="Jenkins J."/>
            <person name="Jones B.M."/>
            <person name="Lawson T."/>
            <person name="Leese F."/>
            <person name="Lindquist E."/>
            <person name="Lobanov A."/>
            <person name="Lomsadze A."/>
            <person name="Malik S.B."/>
            <person name="Marsh M.E."/>
            <person name="Mackinder L."/>
            <person name="Mock T."/>
            <person name="Mueller-Roeber B."/>
            <person name="Pagarete A."/>
            <person name="Parker M."/>
            <person name="Probert I."/>
            <person name="Quesneville H."/>
            <person name="Raines C."/>
            <person name="Rensing S.A."/>
            <person name="Riano-Pachon D.M."/>
            <person name="Richier S."/>
            <person name="Rokitta S."/>
            <person name="Shiraiwa Y."/>
            <person name="Soanes D.M."/>
            <person name="van der Giezen M."/>
            <person name="Wahlund T.M."/>
            <person name="Williams B."/>
            <person name="Wilson W."/>
            <person name="Wolfe G."/>
            <person name="Wurch L.L."/>
        </authorList>
    </citation>
    <scope>NUCLEOTIDE SEQUENCE</scope>
</reference>
<reference evidence="2" key="2">
    <citation type="submission" date="2024-10" db="UniProtKB">
        <authorList>
            <consortium name="EnsemblProtists"/>
        </authorList>
    </citation>
    <scope>IDENTIFICATION</scope>
</reference>
<dbReference type="RefSeq" id="XP_005784310.1">
    <property type="nucleotide sequence ID" value="XM_005784253.1"/>
</dbReference>